<proteinExistence type="predicted"/>
<evidence type="ECO:0000313" key="2">
    <source>
        <dbReference type="Proteomes" id="UP000024635"/>
    </source>
</evidence>
<evidence type="ECO:0000313" key="1">
    <source>
        <dbReference type="EMBL" id="EYB95291.1"/>
    </source>
</evidence>
<sequence length="80" mass="9131">MEYQSIFRRTIMQELWRNDVMSVVRGYFEVKVRQAGQTSDLTNNVATLGRECVQSNFACATLRASRMTPRSGGIWLVAID</sequence>
<dbReference type="EMBL" id="JARK01001498">
    <property type="protein sequence ID" value="EYB95291.1"/>
    <property type="molecule type" value="Genomic_DNA"/>
</dbReference>
<gene>
    <name evidence="1" type="primary">Acey_s0162.g3446</name>
    <name evidence="1" type="ORF">Y032_0162g3446</name>
</gene>
<protein>
    <submittedName>
        <fullName evidence="1">Uncharacterized protein</fullName>
    </submittedName>
</protein>
<keyword evidence="2" id="KW-1185">Reference proteome</keyword>
<accession>A0A016SY28</accession>
<comment type="caution">
    <text evidence="1">The sequence shown here is derived from an EMBL/GenBank/DDBJ whole genome shotgun (WGS) entry which is preliminary data.</text>
</comment>
<dbReference type="AlphaFoldDB" id="A0A016SY28"/>
<name>A0A016SY28_9BILA</name>
<dbReference type="Proteomes" id="UP000024635">
    <property type="component" value="Unassembled WGS sequence"/>
</dbReference>
<organism evidence="1 2">
    <name type="scientific">Ancylostoma ceylanicum</name>
    <dbReference type="NCBI Taxonomy" id="53326"/>
    <lineage>
        <taxon>Eukaryota</taxon>
        <taxon>Metazoa</taxon>
        <taxon>Ecdysozoa</taxon>
        <taxon>Nematoda</taxon>
        <taxon>Chromadorea</taxon>
        <taxon>Rhabditida</taxon>
        <taxon>Rhabditina</taxon>
        <taxon>Rhabditomorpha</taxon>
        <taxon>Strongyloidea</taxon>
        <taxon>Ancylostomatidae</taxon>
        <taxon>Ancylostomatinae</taxon>
        <taxon>Ancylostoma</taxon>
    </lineage>
</organism>
<reference evidence="2" key="1">
    <citation type="journal article" date="2015" name="Nat. Genet.">
        <title>The genome and transcriptome of the zoonotic hookworm Ancylostoma ceylanicum identify infection-specific gene families.</title>
        <authorList>
            <person name="Schwarz E.M."/>
            <person name="Hu Y."/>
            <person name="Antoshechkin I."/>
            <person name="Miller M.M."/>
            <person name="Sternberg P.W."/>
            <person name="Aroian R.V."/>
        </authorList>
    </citation>
    <scope>NUCLEOTIDE SEQUENCE</scope>
    <source>
        <strain evidence="2">HY135</strain>
    </source>
</reference>